<comment type="caution">
    <text evidence="4">The sequence shown here is derived from an EMBL/GenBank/DDBJ whole genome shotgun (WGS) entry which is preliminary data.</text>
</comment>
<reference evidence="3 6" key="2">
    <citation type="submission" date="2023-07" db="EMBL/GenBank/DDBJ databases">
        <title>Genomic Encyclopedia of Type Strains, Phase IV (KMG-IV): sequencing the most valuable type-strain genomes for metagenomic binning, comparative biology and taxonomic classification.</title>
        <authorList>
            <person name="Goeker M."/>
        </authorList>
    </citation>
    <scope>NUCLEOTIDE SEQUENCE [LARGE SCALE GENOMIC DNA]</scope>
    <source>
        <strain evidence="3 6">DSM 14432</strain>
    </source>
</reference>
<proteinExistence type="predicted"/>
<feature type="region of interest" description="Disordered" evidence="1">
    <location>
        <begin position="93"/>
        <end position="129"/>
    </location>
</feature>
<dbReference type="EMBL" id="WTYG01000003">
    <property type="protein sequence ID" value="MXP36441.1"/>
    <property type="molecule type" value="Genomic_DNA"/>
</dbReference>
<name>A0A6I4UB71_9SPHN</name>
<accession>A0A6I4UB71</accession>
<dbReference type="Proteomes" id="UP000439914">
    <property type="component" value="Unassembled WGS sequence"/>
</dbReference>
<evidence type="ECO:0000256" key="2">
    <source>
        <dbReference type="SAM" id="SignalP"/>
    </source>
</evidence>
<keyword evidence="2" id="KW-0732">Signal</keyword>
<protein>
    <submittedName>
        <fullName evidence="4">Uncharacterized protein</fullName>
    </submittedName>
</protein>
<dbReference type="Proteomes" id="UP001238601">
    <property type="component" value="Unassembled WGS sequence"/>
</dbReference>
<gene>
    <name evidence="4" type="ORF">GRI55_11745</name>
    <name evidence="3" type="ORF">QOZ97_000040</name>
</gene>
<evidence type="ECO:0000313" key="5">
    <source>
        <dbReference type="Proteomes" id="UP000439914"/>
    </source>
</evidence>
<evidence type="ECO:0000256" key="1">
    <source>
        <dbReference type="SAM" id="MobiDB-lite"/>
    </source>
</evidence>
<evidence type="ECO:0000313" key="6">
    <source>
        <dbReference type="Proteomes" id="UP001238601"/>
    </source>
</evidence>
<dbReference type="RefSeq" id="WP_157052089.1">
    <property type="nucleotide sequence ID" value="NZ_JAUSWK010000001.1"/>
</dbReference>
<dbReference type="GeneID" id="93684875"/>
<organism evidence="4 5">
    <name type="scientific">Qipengyuania citrea</name>
    <dbReference type="NCBI Taxonomy" id="225971"/>
    <lineage>
        <taxon>Bacteria</taxon>
        <taxon>Pseudomonadati</taxon>
        <taxon>Pseudomonadota</taxon>
        <taxon>Alphaproteobacteria</taxon>
        <taxon>Sphingomonadales</taxon>
        <taxon>Erythrobacteraceae</taxon>
        <taxon>Qipengyuania</taxon>
    </lineage>
</organism>
<sequence>MNHLTSAKQIMAFTISALSVPLAAQNVPIDPNVRQTEEPAQNQNDGLGDTGRTADTGVGEVGQRQIQRGTPEAVSPLGRINNRVENRVQNRIRNRIDRNYDPTANATAPFERAERRAQTVKQRPTAGPQ</sequence>
<reference evidence="4 5" key="1">
    <citation type="submission" date="2019-12" db="EMBL/GenBank/DDBJ databases">
        <title>Genomic-based taxomic classification of the family Erythrobacteraceae.</title>
        <authorList>
            <person name="Xu L."/>
        </authorList>
    </citation>
    <scope>NUCLEOTIDE SEQUENCE [LARGE SCALE GENOMIC DNA]</scope>
    <source>
        <strain evidence="4 5">CGMCC 1.8703</strain>
    </source>
</reference>
<feature type="signal peptide" evidence="2">
    <location>
        <begin position="1"/>
        <end position="24"/>
    </location>
</feature>
<evidence type="ECO:0000313" key="4">
    <source>
        <dbReference type="EMBL" id="MXP36441.1"/>
    </source>
</evidence>
<dbReference type="AlphaFoldDB" id="A0A6I4UB71"/>
<dbReference type="EMBL" id="JAUSWK010000001">
    <property type="protein sequence ID" value="MDQ0564530.1"/>
    <property type="molecule type" value="Genomic_DNA"/>
</dbReference>
<feature type="chain" id="PRO_5026007512" evidence="2">
    <location>
        <begin position="25"/>
        <end position="129"/>
    </location>
</feature>
<evidence type="ECO:0000313" key="3">
    <source>
        <dbReference type="EMBL" id="MDQ0564530.1"/>
    </source>
</evidence>
<keyword evidence="6" id="KW-1185">Reference proteome</keyword>
<feature type="region of interest" description="Disordered" evidence="1">
    <location>
        <begin position="29"/>
        <end position="80"/>
    </location>
</feature>